<comment type="subcellular location">
    <subcellularLocation>
        <location evidence="1">Membrane</location>
        <topology evidence="1">Multi-pass membrane protein</topology>
    </subcellularLocation>
</comment>
<dbReference type="Pfam" id="PF20684">
    <property type="entry name" value="Fung_rhodopsin"/>
    <property type="match status" value="2"/>
</dbReference>
<evidence type="ECO:0000256" key="4">
    <source>
        <dbReference type="ARBA" id="ARBA00023136"/>
    </source>
</evidence>
<accession>A0A3M6YWN2</accession>
<feature type="domain" description="Rhodopsin" evidence="8">
    <location>
        <begin position="31"/>
        <end position="144"/>
    </location>
</feature>
<feature type="domain" description="Rhodopsin" evidence="8">
    <location>
        <begin position="156"/>
        <end position="288"/>
    </location>
</feature>
<proteinExistence type="inferred from homology"/>
<evidence type="ECO:0000256" key="1">
    <source>
        <dbReference type="ARBA" id="ARBA00004141"/>
    </source>
</evidence>
<evidence type="ECO:0000256" key="6">
    <source>
        <dbReference type="SAM" id="MobiDB-lite"/>
    </source>
</evidence>
<dbReference type="VEuPathDB" id="FungiDB:BTJ68_13194"/>
<dbReference type="PANTHER" id="PTHR33048:SF47">
    <property type="entry name" value="INTEGRAL MEMBRANE PROTEIN-RELATED"/>
    <property type="match status" value="1"/>
</dbReference>
<keyword evidence="4 7" id="KW-0472">Membrane</keyword>
<feature type="transmembrane region" description="Helical" evidence="7">
    <location>
        <begin position="188"/>
        <end position="211"/>
    </location>
</feature>
<feature type="transmembrane region" description="Helical" evidence="7">
    <location>
        <begin position="154"/>
        <end position="176"/>
    </location>
</feature>
<comment type="similarity">
    <text evidence="5">Belongs to the SAT4 family.</text>
</comment>
<evidence type="ECO:0000256" key="2">
    <source>
        <dbReference type="ARBA" id="ARBA00022692"/>
    </source>
</evidence>
<reference evidence="9 10" key="1">
    <citation type="journal article" date="2018" name="BMC Genomics">
        <title>Genomic evidence for intraspecific hybridization in a clonal and extremely halotolerant yeast.</title>
        <authorList>
            <person name="Gostincar C."/>
            <person name="Stajich J.E."/>
            <person name="Zupancic J."/>
            <person name="Zalar P."/>
            <person name="Gunde-Cimerman N."/>
        </authorList>
    </citation>
    <scope>NUCLEOTIDE SEQUENCE [LARGE SCALE GENOMIC DNA]</scope>
    <source>
        <strain evidence="9 10">EXF-6654</strain>
    </source>
</reference>
<evidence type="ECO:0000259" key="8">
    <source>
        <dbReference type="Pfam" id="PF20684"/>
    </source>
</evidence>
<evidence type="ECO:0000313" key="10">
    <source>
        <dbReference type="Proteomes" id="UP000282582"/>
    </source>
</evidence>
<evidence type="ECO:0000256" key="7">
    <source>
        <dbReference type="SAM" id="Phobius"/>
    </source>
</evidence>
<feature type="transmembrane region" description="Helical" evidence="7">
    <location>
        <begin position="20"/>
        <end position="38"/>
    </location>
</feature>
<protein>
    <recommendedName>
        <fullName evidence="8">Rhodopsin domain-containing protein</fullName>
    </recommendedName>
</protein>
<dbReference type="InterPro" id="IPR049326">
    <property type="entry name" value="Rhodopsin_dom_fungi"/>
</dbReference>
<sequence>MITLHGFEVIRANLDGCAFSTYPLIVFCVPLRIWCRVNRVGRKGIGWDDILCIVALLLHSAFFFTCMLGLRPWLGKHAGTEVSIPHVVDFLRNLFVAQLLYTVCITLNKATILAFYWRLFSVRSRIPILAVTAVVVAWFVAIVSFPTLSGDAQGLTIIQFFCVLFTCIPVTAQWDVSITNAKCISTRSIWIGGSIVNVVTDVVLLIMPLPYVWNLNAPMAQRLALGGMFCLGAFVSVVSIVRLSIMLGLDLNSSDATFNFSEVVIWSMVEINCGLICACLPSLRPAVRLLGLGRLFGGTSGHTGQPSGGRATPGPDSSDALKPYRRQSRKNPGLFSMTATERPMTGFEGSDEDSYAMIEHPRDKCGITTTSVEPAKSSISEDRSASDRLPAGIEVKRDWVISGEPVHMRHGV</sequence>
<keyword evidence="3 7" id="KW-1133">Transmembrane helix</keyword>
<evidence type="ECO:0000256" key="3">
    <source>
        <dbReference type="ARBA" id="ARBA00022989"/>
    </source>
</evidence>
<keyword evidence="2 7" id="KW-0812">Transmembrane</keyword>
<feature type="transmembrane region" description="Helical" evidence="7">
    <location>
        <begin position="94"/>
        <end position="116"/>
    </location>
</feature>
<organism evidence="9 10">
    <name type="scientific">Hortaea werneckii</name>
    <name type="common">Black yeast</name>
    <name type="synonym">Cladosporium werneckii</name>
    <dbReference type="NCBI Taxonomy" id="91943"/>
    <lineage>
        <taxon>Eukaryota</taxon>
        <taxon>Fungi</taxon>
        <taxon>Dikarya</taxon>
        <taxon>Ascomycota</taxon>
        <taxon>Pezizomycotina</taxon>
        <taxon>Dothideomycetes</taxon>
        <taxon>Dothideomycetidae</taxon>
        <taxon>Mycosphaerellales</taxon>
        <taxon>Teratosphaeriaceae</taxon>
        <taxon>Hortaea</taxon>
    </lineage>
</organism>
<dbReference type="InterPro" id="IPR052337">
    <property type="entry name" value="SAT4-like"/>
</dbReference>
<dbReference type="EMBL" id="QWIK01000377">
    <property type="protein sequence ID" value="RMY07249.1"/>
    <property type="molecule type" value="Genomic_DNA"/>
</dbReference>
<dbReference type="PANTHER" id="PTHR33048">
    <property type="entry name" value="PTH11-LIKE INTEGRAL MEMBRANE PROTEIN (AFU_ORTHOLOGUE AFUA_5G11245)"/>
    <property type="match status" value="1"/>
</dbReference>
<feature type="region of interest" description="Disordered" evidence="6">
    <location>
        <begin position="300"/>
        <end position="325"/>
    </location>
</feature>
<dbReference type="AlphaFoldDB" id="A0A3M6YWN2"/>
<evidence type="ECO:0000256" key="5">
    <source>
        <dbReference type="ARBA" id="ARBA00038359"/>
    </source>
</evidence>
<evidence type="ECO:0000313" key="9">
    <source>
        <dbReference type="EMBL" id="RMY07249.1"/>
    </source>
</evidence>
<dbReference type="Proteomes" id="UP000282582">
    <property type="component" value="Unassembled WGS sequence"/>
</dbReference>
<feature type="transmembrane region" description="Helical" evidence="7">
    <location>
        <begin position="50"/>
        <end position="74"/>
    </location>
</feature>
<feature type="transmembrane region" description="Helical" evidence="7">
    <location>
        <begin position="128"/>
        <end position="148"/>
    </location>
</feature>
<gene>
    <name evidence="9" type="ORF">D0868_05454</name>
</gene>
<dbReference type="GO" id="GO:0016020">
    <property type="term" value="C:membrane"/>
    <property type="evidence" value="ECO:0007669"/>
    <property type="project" value="UniProtKB-SubCell"/>
</dbReference>
<feature type="transmembrane region" description="Helical" evidence="7">
    <location>
        <begin position="223"/>
        <end position="245"/>
    </location>
</feature>
<comment type="caution">
    <text evidence="9">The sequence shown here is derived from an EMBL/GenBank/DDBJ whole genome shotgun (WGS) entry which is preliminary data.</text>
</comment>
<name>A0A3M6YWN2_HORWE</name>